<dbReference type="Pfam" id="PF07714">
    <property type="entry name" value="PK_Tyr_Ser-Thr"/>
    <property type="match status" value="1"/>
</dbReference>
<dbReference type="PANTHER" id="PTHR44329">
    <property type="entry name" value="SERINE/THREONINE-PROTEIN KINASE TNNI3K-RELATED"/>
    <property type="match status" value="1"/>
</dbReference>
<dbReference type="InterPro" id="IPR051681">
    <property type="entry name" value="Ser/Thr_Kinases-Pseudokinases"/>
</dbReference>
<keyword evidence="8" id="KW-0175">Coiled coil</keyword>
<keyword evidence="6" id="KW-0479">Metal-binding</keyword>
<feature type="binding site" evidence="6">
    <location>
        <position position="140"/>
    </location>
    <ligand>
        <name>Mg(2+)</name>
        <dbReference type="ChEBI" id="CHEBI:18420"/>
    </ligand>
</feature>
<dbReference type="PRINTS" id="PR00109">
    <property type="entry name" value="TYRKINASE"/>
</dbReference>
<dbReference type="PROSITE" id="PS00107">
    <property type="entry name" value="PROTEIN_KINASE_ATP"/>
    <property type="match status" value="1"/>
</dbReference>
<dbReference type="EMBL" id="UYRR01034290">
    <property type="protein sequence ID" value="VDK60730.1"/>
    <property type="molecule type" value="Genomic_DNA"/>
</dbReference>
<evidence type="ECO:0000313" key="10">
    <source>
        <dbReference type="EMBL" id="VDK60730.1"/>
    </source>
</evidence>
<evidence type="ECO:0000313" key="12">
    <source>
        <dbReference type="WBParaSite" id="ASIM_0001817401-mRNA-1"/>
    </source>
</evidence>
<gene>
    <name evidence="10" type="ORF">ASIM_LOCUS17576</name>
</gene>
<organism evidence="12">
    <name type="scientific">Anisakis simplex</name>
    <name type="common">Herring worm</name>
    <dbReference type="NCBI Taxonomy" id="6269"/>
    <lineage>
        <taxon>Eukaryota</taxon>
        <taxon>Metazoa</taxon>
        <taxon>Ecdysozoa</taxon>
        <taxon>Nematoda</taxon>
        <taxon>Chromadorea</taxon>
        <taxon>Rhabditida</taxon>
        <taxon>Spirurina</taxon>
        <taxon>Ascaridomorpha</taxon>
        <taxon>Ascaridoidea</taxon>
        <taxon>Anisakidae</taxon>
        <taxon>Anisakis</taxon>
        <taxon>Anisakis simplex complex</taxon>
    </lineage>
</organism>
<keyword evidence="3" id="KW-0418">Kinase</keyword>
<reference evidence="10 11" key="2">
    <citation type="submission" date="2018-11" db="EMBL/GenBank/DDBJ databases">
        <authorList>
            <consortium name="Pathogen Informatics"/>
        </authorList>
    </citation>
    <scope>NUCLEOTIDE SEQUENCE [LARGE SCALE GENOMIC DNA]</scope>
</reference>
<evidence type="ECO:0000256" key="7">
    <source>
        <dbReference type="PROSITE-ProRule" id="PRU10141"/>
    </source>
</evidence>
<evidence type="ECO:0000313" key="11">
    <source>
        <dbReference type="Proteomes" id="UP000267096"/>
    </source>
</evidence>
<dbReference type="GO" id="GO:0046872">
    <property type="term" value="F:metal ion binding"/>
    <property type="evidence" value="ECO:0007669"/>
    <property type="project" value="UniProtKB-KW"/>
</dbReference>
<dbReference type="OrthoDB" id="10013149at2759"/>
<dbReference type="InterPro" id="IPR011009">
    <property type="entry name" value="Kinase-like_dom_sf"/>
</dbReference>
<dbReference type="Proteomes" id="UP000267096">
    <property type="component" value="Unassembled WGS sequence"/>
</dbReference>
<dbReference type="Gene3D" id="1.10.510.10">
    <property type="entry name" value="Transferase(Phosphotransferase) domain 1"/>
    <property type="match status" value="1"/>
</dbReference>
<name>A0A0M3KB28_ANISI</name>
<feature type="active site" description="Proton acceptor" evidence="5">
    <location>
        <position position="135"/>
    </location>
</feature>
<evidence type="ECO:0000256" key="1">
    <source>
        <dbReference type="ARBA" id="ARBA00022679"/>
    </source>
</evidence>
<keyword evidence="1" id="KW-0808">Transferase</keyword>
<reference evidence="12" key="1">
    <citation type="submission" date="2017-02" db="UniProtKB">
        <authorList>
            <consortium name="WormBaseParasite"/>
        </authorList>
    </citation>
    <scope>IDENTIFICATION</scope>
</reference>
<dbReference type="Gene3D" id="3.30.200.20">
    <property type="entry name" value="Phosphorylase Kinase, domain 1"/>
    <property type="match status" value="1"/>
</dbReference>
<dbReference type="GO" id="GO:0005524">
    <property type="term" value="F:ATP binding"/>
    <property type="evidence" value="ECO:0007669"/>
    <property type="project" value="UniProtKB-UniRule"/>
</dbReference>
<sequence>TGNDEVAKYPEIPRAQLEFVECVGKGGFGEVFRGKWRTEGREKTVAMKRVTEFEKEVEILSEFDHPNVIQFYGVSEVDLGYLIVTEFAEGGSLYDYLHKSQNAVSFRQTIDWALQIASGIRYLHYEAPARTIHRDLKSGNVVLTRQLVCKLCDFGGSKNLTHSETETSLRGTIPWMSPEMIRRDKITTATDVWSYGVVLWELITREVPYEGYSGFCIWKSVTEKGSTLAIPEQCPADFKRLMENCWQMDAKKRCNILEVIDELNDMPMKTIARGELQKMRNELQKEMKQMVINESRKLHAEVYETMRDELQRIREETKQVKQEVWGELQRMRNELLKDLQQQPTRVREQTEDLR</sequence>
<feature type="coiled-coil region" evidence="8">
    <location>
        <begin position="269"/>
        <end position="323"/>
    </location>
</feature>
<dbReference type="SUPFAM" id="SSF56112">
    <property type="entry name" value="Protein kinase-like (PK-like)"/>
    <property type="match status" value="1"/>
</dbReference>
<keyword evidence="6" id="KW-0460">Magnesium</keyword>
<keyword evidence="2 7" id="KW-0547">Nucleotide-binding</keyword>
<dbReference type="GO" id="GO:0004674">
    <property type="term" value="F:protein serine/threonine kinase activity"/>
    <property type="evidence" value="ECO:0007669"/>
    <property type="project" value="TreeGrafter"/>
</dbReference>
<evidence type="ECO:0000256" key="4">
    <source>
        <dbReference type="ARBA" id="ARBA00022840"/>
    </source>
</evidence>
<evidence type="ECO:0000256" key="5">
    <source>
        <dbReference type="PIRSR" id="PIRSR000615-1"/>
    </source>
</evidence>
<proteinExistence type="predicted"/>
<keyword evidence="4 7" id="KW-0067">ATP-binding</keyword>
<dbReference type="AlphaFoldDB" id="A0A0M3KB28"/>
<evidence type="ECO:0000256" key="6">
    <source>
        <dbReference type="PIRSR" id="PIRSR000615-3"/>
    </source>
</evidence>
<evidence type="ECO:0000256" key="2">
    <source>
        <dbReference type="ARBA" id="ARBA00022741"/>
    </source>
</evidence>
<accession>A0A0M3KB28</accession>
<dbReference type="InterPro" id="IPR000719">
    <property type="entry name" value="Prot_kinase_dom"/>
</dbReference>
<evidence type="ECO:0000256" key="8">
    <source>
        <dbReference type="SAM" id="Coils"/>
    </source>
</evidence>
<feature type="binding site" evidence="6">
    <location>
        <position position="153"/>
    </location>
    <ligand>
        <name>Mg(2+)</name>
        <dbReference type="ChEBI" id="CHEBI:18420"/>
    </ligand>
</feature>
<keyword evidence="11" id="KW-1185">Reference proteome</keyword>
<dbReference type="CDD" id="cd13999">
    <property type="entry name" value="STKc_MAP3K-like"/>
    <property type="match status" value="1"/>
</dbReference>
<dbReference type="PANTHER" id="PTHR44329:SF288">
    <property type="entry name" value="MITOGEN-ACTIVATED PROTEIN KINASE KINASE KINASE 20"/>
    <property type="match status" value="1"/>
</dbReference>
<dbReference type="InterPro" id="IPR001245">
    <property type="entry name" value="Ser-Thr/Tyr_kinase_cat_dom"/>
</dbReference>
<feature type="binding site" evidence="7">
    <location>
        <position position="48"/>
    </location>
    <ligand>
        <name>ATP</name>
        <dbReference type="ChEBI" id="CHEBI:30616"/>
    </ligand>
</feature>
<dbReference type="PROSITE" id="PS50011">
    <property type="entry name" value="PROTEIN_KINASE_DOM"/>
    <property type="match status" value="1"/>
</dbReference>
<dbReference type="WBParaSite" id="ASIM_0001817401-mRNA-1">
    <property type="protein sequence ID" value="ASIM_0001817401-mRNA-1"/>
    <property type="gene ID" value="ASIM_0001817401"/>
</dbReference>
<dbReference type="PIRSF" id="PIRSF000615">
    <property type="entry name" value="TyrPK_CSF1-R"/>
    <property type="match status" value="1"/>
</dbReference>
<feature type="domain" description="Protein kinase" evidence="9">
    <location>
        <begin position="17"/>
        <end position="269"/>
    </location>
</feature>
<protein>
    <submittedName>
        <fullName evidence="12">Protein kinase domain-containing protein</fullName>
    </submittedName>
</protein>
<dbReference type="SMART" id="SM00220">
    <property type="entry name" value="S_TKc"/>
    <property type="match status" value="1"/>
</dbReference>
<evidence type="ECO:0000256" key="3">
    <source>
        <dbReference type="ARBA" id="ARBA00022777"/>
    </source>
</evidence>
<dbReference type="InterPro" id="IPR017441">
    <property type="entry name" value="Protein_kinase_ATP_BS"/>
</dbReference>
<dbReference type="GO" id="GO:0005737">
    <property type="term" value="C:cytoplasm"/>
    <property type="evidence" value="ECO:0007669"/>
    <property type="project" value="TreeGrafter"/>
</dbReference>
<evidence type="ECO:0000259" key="9">
    <source>
        <dbReference type="PROSITE" id="PS50011"/>
    </source>
</evidence>